<evidence type="ECO:0000256" key="1">
    <source>
        <dbReference type="ARBA" id="ARBA00007265"/>
    </source>
</evidence>
<dbReference type="GO" id="GO:0000166">
    <property type="term" value="F:nucleotide binding"/>
    <property type="evidence" value="ECO:0007669"/>
    <property type="project" value="UniProtKB-KW"/>
</dbReference>
<evidence type="ECO:0000313" key="9">
    <source>
        <dbReference type="EMBL" id="RDB28981.1"/>
    </source>
</evidence>
<dbReference type="GO" id="GO:0001680">
    <property type="term" value="P:tRNA 3'-terminal CCA addition"/>
    <property type="evidence" value="ECO:0007669"/>
    <property type="project" value="TreeGrafter"/>
</dbReference>
<keyword evidence="10" id="KW-1185">Reference proteome</keyword>
<dbReference type="GO" id="GO:0052929">
    <property type="term" value="F:ATP:3'-cytidine-cytidine-tRNA adenylyltransferase activity"/>
    <property type="evidence" value="ECO:0007669"/>
    <property type="project" value="TreeGrafter"/>
</dbReference>
<dbReference type="OrthoDB" id="445712at2759"/>
<dbReference type="Pfam" id="PF12627">
    <property type="entry name" value="PolyA_pol_RNAbd"/>
    <property type="match status" value="1"/>
</dbReference>
<dbReference type="AlphaFoldDB" id="A0A369K2Y1"/>
<dbReference type="InParanoid" id="A0A369K2Y1"/>
<dbReference type="CDD" id="cd05398">
    <property type="entry name" value="NT_ClassII-CCAase"/>
    <property type="match status" value="1"/>
</dbReference>
<dbReference type="Gene3D" id="3.30.460.10">
    <property type="entry name" value="Beta Polymerase, domain 2"/>
    <property type="match status" value="1"/>
</dbReference>
<reference evidence="9" key="1">
    <citation type="submission" date="2018-04" db="EMBL/GenBank/DDBJ databases">
        <title>Whole genome sequencing of Hypsizygus marmoreus.</title>
        <authorList>
            <person name="Choi I.-G."/>
            <person name="Min B."/>
            <person name="Kim J.-G."/>
            <person name="Kim S."/>
            <person name="Oh Y.-L."/>
            <person name="Kong W.-S."/>
            <person name="Park H."/>
            <person name="Jeong J."/>
            <person name="Song E.-S."/>
        </authorList>
    </citation>
    <scope>NUCLEOTIDE SEQUENCE [LARGE SCALE GENOMIC DNA]</scope>
    <source>
        <strain evidence="9">51987-8</strain>
    </source>
</reference>
<feature type="domain" description="tRNA nucleotidyltransferase/poly(A) polymerase RNA and SrmB- binding" evidence="8">
    <location>
        <begin position="215"/>
        <end position="279"/>
    </location>
</feature>
<proteinExistence type="inferred from homology"/>
<feature type="region of interest" description="Disordered" evidence="6">
    <location>
        <begin position="533"/>
        <end position="554"/>
    </location>
</feature>
<keyword evidence="4 5" id="KW-0694">RNA-binding</keyword>
<organism evidence="9 10">
    <name type="scientific">Hypsizygus marmoreus</name>
    <name type="common">White beech mushroom</name>
    <name type="synonym">Agaricus marmoreus</name>
    <dbReference type="NCBI Taxonomy" id="39966"/>
    <lineage>
        <taxon>Eukaryota</taxon>
        <taxon>Fungi</taxon>
        <taxon>Dikarya</taxon>
        <taxon>Basidiomycota</taxon>
        <taxon>Agaricomycotina</taxon>
        <taxon>Agaricomycetes</taxon>
        <taxon>Agaricomycetidae</taxon>
        <taxon>Agaricales</taxon>
        <taxon>Tricholomatineae</taxon>
        <taxon>Lyophyllaceae</taxon>
        <taxon>Hypsizygus</taxon>
    </lineage>
</organism>
<gene>
    <name evidence="9" type="primary">CCA1</name>
    <name evidence="9" type="ORF">Hypma_015124</name>
</gene>
<dbReference type="FunCoup" id="A0A369K2Y1">
    <property type="interactions" value="542"/>
</dbReference>
<feature type="domain" description="Poly A polymerase head" evidence="7">
    <location>
        <begin position="49"/>
        <end position="188"/>
    </location>
</feature>
<dbReference type="GO" id="GO:0003723">
    <property type="term" value="F:RNA binding"/>
    <property type="evidence" value="ECO:0007669"/>
    <property type="project" value="UniProtKB-KW"/>
</dbReference>
<dbReference type="EMBL" id="LUEZ02000010">
    <property type="protein sequence ID" value="RDB28981.1"/>
    <property type="molecule type" value="Genomic_DNA"/>
</dbReference>
<dbReference type="FunFam" id="3.30.460.10:FF:000019">
    <property type="entry name" value="tRNA nucleotidyltransferase cca2"/>
    <property type="match status" value="1"/>
</dbReference>
<evidence type="ECO:0000259" key="8">
    <source>
        <dbReference type="Pfam" id="PF12627"/>
    </source>
</evidence>
<evidence type="ECO:0000256" key="3">
    <source>
        <dbReference type="ARBA" id="ARBA00022741"/>
    </source>
</evidence>
<evidence type="ECO:0000313" key="10">
    <source>
        <dbReference type="Proteomes" id="UP000076154"/>
    </source>
</evidence>
<protein>
    <submittedName>
        <fullName evidence="9">CCA tRNA nucleotidyltransferase, mitochondrial</fullName>
    </submittedName>
</protein>
<accession>A0A369K2Y1</accession>
<dbReference type="InterPro" id="IPR043519">
    <property type="entry name" value="NT_sf"/>
</dbReference>
<dbReference type="InterPro" id="IPR002646">
    <property type="entry name" value="PolA_pol_head_dom"/>
</dbReference>
<dbReference type="InterPro" id="IPR032828">
    <property type="entry name" value="PolyA_RNA-bd"/>
</dbReference>
<dbReference type="PANTHER" id="PTHR13734:SF5">
    <property type="entry name" value="CCA TRNA NUCLEOTIDYLTRANSFERASE, MITOCHONDRIAL"/>
    <property type="match status" value="1"/>
</dbReference>
<dbReference type="Gene3D" id="1.10.3090.10">
    <property type="entry name" value="cca-adding enzyme, domain 2"/>
    <property type="match status" value="1"/>
</dbReference>
<evidence type="ECO:0000256" key="2">
    <source>
        <dbReference type="ARBA" id="ARBA00022679"/>
    </source>
</evidence>
<dbReference type="SUPFAM" id="SSF81891">
    <property type="entry name" value="Poly A polymerase C-terminal region-like"/>
    <property type="match status" value="1"/>
</dbReference>
<comment type="caution">
    <text evidence="9">The sequence shown here is derived from an EMBL/GenBank/DDBJ whole genome shotgun (WGS) entry which is preliminary data.</text>
</comment>
<keyword evidence="3" id="KW-0547">Nucleotide-binding</keyword>
<comment type="similarity">
    <text evidence="1 5">Belongs to the tRNA nucleotidyltransferase/poly(A) polymerase family.</text>
</comment>
<name>A0A369K2Y1_HYPMA</name>
<dbReference type="Proteomes" id="UP000076154">
    <property type="component" value="Unassembled WGS sequence"/>
</dbReference>
<dbReference type="PANTHER" id="PTHR13734">
    <property type="entry name" value="TRNA-NUCLEOTIDYLTRANSFERASE"/>
    <property type="match status" value="1"/>
</dbReference>
<evidence type="ECO:0000256" key="5">
    <source>
        <dbReference type="RuleBase" id="RU003953"/>
    </source>
</evidence>
<sequence>MSLRNGSLGRISTPVEMKVELTEAENKICVLFDECTTYLKKEKGIVTSCRIAGGWVRDKLLGSQSNDMDIALSDMMGLAFAERLASFAESKGIKTGTISKIAQNPHQSKHLETATFRFLGLDIDLVNLRSEEYADHSRIPTGVAFGTPLEDALRRDTTVNALFYNIHTRTVEDLTGKGLDDLRSGLIRTPLPPRETFLDDPLRVLRCIRFASRYGFKIVPEVLEAAKDPLIQDALVSKVARERAGEEVSKMMKGRDPFGAIQLIHDLSLYDTIFSVIPPEITSTFSAPPAPRDTAFAAASVLHALLSPVEPYLIPAVHPRLMSVVKSDPSCIARLYLATMLTPYKSIIYHDRKKKPQSAITFVLRESLKLGTQNHFLDGIPLLFTAAQLLENPVLTDERFQKPSQRVAIGLLLRDKAIHHAVTGSHWTTSLLFSLIQQMAPLYDVASDKLDVDAASQLIELYNTFVERIEELDLLDMVDARPLLDGREVMSILNAKPGAWAGQVMAKIIVWQLENPQGTKDDCTAWLKEERRQGKLQVDDGTSEPAHKRARTKR</sequence>
<evidence type="ECO:0000256" key="6">
    <source>
        <dbReference type="SAM" id="MobiDB-lite"/>
    </source>
</evidence>
<evidence type="ECO:0000256" key="4">
    <source>
        <dbReference type="ARBA" id="ARBA00022884"/>
    </source>
</evidence>
<dbReference type="GO" id="GO:0052927">
    <property type="term" value="F:CC tRNA cytidylyltransferase activity"/>
    <property type="evidence" value="ECO:0007669"/>
    <property type="project" value="TreeGrafter"/>
</dbReference>
<dbReference type="Pfam" id="PF01743">
    <property type="entry name" value="PolyA_pol"/>
    <property type="match status" value="1"/>
</dbReference>
<dbReference type="STRING" id="39966.A0A369K2Y1"/>
<dbReference type="SUPFAM" id="SSF81301">
    <property type="entry name" value="Nucleotidyltransferase"/>
    <property type="match status" value="1"/>
</dbReference>
<evidence type="ECO:0000259" key="7">
    <source>
        <dbReference type="Pfam" id="PF01743"/>
    </source>
</evidence>
<keyword evidence="2 5" id="KW-0808">Transferase</keyword>
<dbReference type="GO" id="GO:0005739">
    <property type="term" value="C:mitochondrion"/>
    <property type="evidence" value="ECO:0007669"/>
    <property type="project" value="UniProtKB-ARBA"/>
</dbReference>